<reference evidence="1 2" key="1">
    <citation type="journal article" date="2019" name="Commun. Biol.">
        <title>The bagworm genome reveals a unique fibroin gene that provides high tensile strength.</title>
        <authorList>
            <person name="Kono N."/>
            <person name="Nakamura H."/>
            <person name="Ohtoshi R."/>
            <person name="Tomita M."/>
            <person name="Numata K."/>
            <person name="Arakawa K."/>
        </authorList>
    </citation>
    <scope>NUCLEOTIDE SEQUENCE [LARGE SCALE GENOMIC DNA]</scope>
</reference>
<sequence length="207" mass="22991">MRLAAELKLESETGSRIKTPRPGIGIEIKYGTRVIIFDELLREIRLDIRIVQAKRFHRCGNLDINSIRVFKYLDLIVTRRNRIEPQQSVDSRLGSCRAGLMKAAAERAGGVARVNCAKNDLTMPSLTPKLNFDPVAGRSEPFAGNDAARRPLCTGTGRLLSAGQPVGFFVCEDPISPTDVKKERAVETNLIAIFYREKNAKFKSTAC</sequence>
<proteinExistence type="predicted"/>
<name>A0A4C1TM22_EUMVA</name>
<evidence type="ECO:0000313" key="1">
    <source>
        <dbReference type="EMBL" id="GBP14361.1"/>
    </source>
</evidence>
<accession>A0A4C1TM22</accession>
<protein>
    <submittedName>
        <fullName evidence="1">Uncharacterized protein</fullName>
    </submittedName>
</protein>
<evidence type="ECO:0000313" key="2">
    <source>
        <dbReference type="Proteomes" id="UP000299102"/>
    </source>
</evidence>
<dbReference type="Proteomes" id="UP000299102">
    <property type="component" value="Unassembled WGS sequence"/>
</dbReference>
<organism evidence="1 2">
    <name type="scientific">Eumeta variegata</name>
    <name type="common">Bagworm moth</name>
    <name type="synonym">Eumeta japonica</name>
    <dbReference type="NCBI Taxonomy" id="151549"/>
    <lineage>
        <taxon>Eukaryota</taxon>
        <taxon>Metazoa</taxon>
        <taxon>Ecdysozoa</taxon>
        <taxon>Arthropoda</taxon>
        <taxon>Hexapoda</taxon>
        <taxon>Insecta</taxon>
        <taxon>Pterygota</taxon>
        <taxon>Neoptera</taxon>
        <taxon>Endopterygota</taxon>
        <taxon>Lepidoptera</taxon>
        <taxon>Glossata</taxon>
        <taxon>Ditrysia</taxon>
        <taxon>Tineoidea</taxon>
        <taxon>Psychidae</taxon>
        <taxon>Oiketicinae</taxon>
        <taxon>Eumeta</taxon>
    </lineage>
</organism>
<dbReference type="AlphaFoldDB" id="A0A4C1TM22"/>
<keyword evidence="2" id="KW-1185">Reference proteome</keyword>
<gene>
    <name evidence="1" type="ORF">EVAR_92355_1</name>
</gene>
<comment type="caution">
    <text evidence="1">The sequence shown here is derived from an EMBL/GenBank/DDBJ whole genome shotgun (WGS) entry which is preliminary data.</text>
</comment>
<dbReference type="EMBL" id="BGZK01000063">
    <property type="protein sequence ID" value="GBP14361.1"/>
    <property type="molecule type" value="Genomic_DNA"/>
</dbReference>